<dbReference type="Proteomes" id="UP000800200">
    <property type="component" value="Unassembled WGS sequence"/>
</dbReference>
<keyword evidence="1" id="KW-0040">ANK repeat</keyword>
<feature type="repeat" description="ANK" evidence="1">
    <location>
        <begin position="248"/>
        <end position="280"/>
    </location>
</feature>
<gene>
    <name evidence="2" type="ORF">K469DRAFT_710742</name>
</gene>
<evidence type="ECO:0000313" key="3">
    <source>
        <dbReference type="Proteomes" id="UP000800200"/>
    </source>
</evidence>
<dbReference type="Gene3D" id="1.25.40.20">
    <property type="entry name" value="Ankyrin repeat-containing domain"/>
    <property type="match status" value="1"/>
</dbReference>
<organism evidence="2 3">
    <name type="scientific">Zopfia rhizophila CBS 207.26</name>
    <dbReference type="NCBI Taxonomy" id="1314779"/>
    <lineage>
        <taxon>Eukaryota</taxon>
        <taxon>Fungi</taxon>
        <taxon>Dikarya</taxon>
        <taxon>Ascomycota</taxon>
        <taxon>Pezizomycotina</taxon>
        <taxon>Dothideomycetes</taxon>
        <taxon>Dothideomycetes incertae sedis</taxon>
        <taxon>Zopfiaceae</taxon>
        <taxon>Zopfia</taxon>
    </lineage>
</organism>
<dbReference type="PANTHER" id="PTHR46224:SF64">
    <property type="entry name" value="IQ MOTIF AND ANKYRIN REPEAT DOMAIN-CONTAINING PROTEIN 1"/>
    <property type="match status" value="1"/>
</dbReference>
<dbReference type="InterPro" id="IPR036770">
    <property type="entry name" value="Ankyrin_rpt-contain_sf"/>
</dbReference>
<dbReference type="PROSITE" id="PS50088">
    <property type="entry name" value="ANK_REPEAT"/>
    <property type="match status" value="1"/>
</dbReference>
<dbReference type="OrthoDB" id="4772757at2759"/>
<accession>A0A6A6DV54</accession>
<dbReference type="PROSITE" id="PS50297">
    <property type="entry name" value="ANK_REP_REGION"/>
    <property type="match status" value="1"/>
</dbReference>
<dbReference type="InterPro" id="IPR051616">
    <property type="entry name" value="Cul2-RING_E3_ligase_SR"/>
</dbReference>
<sequence>MPFVRPYLEQCLKEGRTARLPRLNVIRTVAERLAVEDGDETRVESYTSCLLELASTTGGQDVRLLLAKGPGIWERERSDYDLLAAAVFTNHISLVKSLVDSELGWQFNTIGNPFKVAVLTRRFEILDLFFADIYRYRVSSGRYYMLEIAAREGDSKMVEYLLKPGRNPFDYDSVMNEQVKEANKALRTPSVETLNLILAEREKWNPRPLSEGFLLDLLCEAARQGWTTMTEHLISLGAPLEVPIKMKSIKSPLYYACEAGHDEVINVLLDHGAQICGRELEAAASHGYTTTVKILLERGADVHCTGAEDCLLVAARKGFFEIVRILLDAGMNANQRSPAPIIFAVQSEHTGIFWLLIERGARLDEAKVAAEAVRRAEAAGLESMLSLLRSHMRTD</sequence>
<reference evidence="2" key="1">
    <citation type="journal article" date="2020" name="Stud. Mycol.">
        <title>101 Dothideomycetes genomes: a test case for predicting lifestyles and emergence of pathogens.</title>
        <authorList>
            <person name="Haridas S."/>
            <person name="Albert R."/>
            <person name="Binder M."/>
            <person name="Bloem J."/>
            <person name="Labutti K."/>
            <person name="Salamov A."/>
            <person name="Andreopoulos B."/>
            <person name="Baker S."/>
            <person name="Barry K."/>
            <person name="Bills G."/>
            <person name="Bluhm B."/>
            <person name="Cannon C."/>
            <person name="Castanera R."/>
            <person name="Culley D."/>
            <person name="Daum C."/>
            <person name="Ezra D."/>
            <person name="Gonzalez J."/>
            <person name="Henrissat B."/>
            <person name="Kuo A."/>
            <person name="Liang C."/>
            <person name="Lipzen A."/>
            <person name="Lutzoni F."/>
            <person name="Magnuson J."/>
            <person name="Mondo S."/>
            <person name="Nolan M."/>
            <person name="Ohm R."/>
            <person name="Pangilinan J."/>
            <person name="Park H.-J."/>
            <person name="Ramirez L."/>
            <person name="Alfaro M."/>
            <person name="Sun H."/>
            <person name="Tritt A."/>
            <person name="Yoshinaga Y."/>
            <person name="Zwiers L.-H."/>
            <person name="Turgeon B."/>
            <person name="Goodwin S."/>
            <person name="Spatafora J."/>
            <person name="Crous P."/>
            <person name="Grigoriev I."/>
        </authorList>
    </citation>
    <scope>NUCLEOTIDE SEQUENCE</scope>
    <source>
        <strain evidence="2">CBS 207.26</strain>
    </source>
</reference>
<dbReference type="SUPFAM" id="SSF48403">
    <property type="entry name" value="Ankyrin repeat"/>
    <property type="match status" value="1"/>
</dbReference>
<evidence type="ECO:0000256" key="1">
    <source>
        <dbReference type="PROSITE-ProRule" id="PRU00023"/>
    </source>
</evidence>
<name>A0A6A6DV54_9PEZI</name>
<dbReference type="InterPro" id="IPR002110">
    <property type="entry name" value="Ankyrin_rpt"/>
</dbReference>
<keyword evidence="3" id="KW-1185">Reference proteome</keyword>
<proteinExistence type="predicted"/>
<dbReference type="AlphaFoldDB" id="A0A6A6DV54"/>
<dbReference type="Pfam" id="PF12796">
    <property type="entry name" value="Ank_2"/>
    <property type="match status" value="2"/>
</dbReference>
<evidence type="ECO:0000313" key="2">
    <source>
        <dbReference type="EMBL" id="KAF2183551.1"/>
    </source>
</evidence>
<dbReference type="SMART" id="SM00248">
    <property type="entry name" value="ANK"/>
    <property type="match status" value="6"/>
</dbReference>
<protein>
    <submittedName>
        <fullName evidence="2">Ankyrin</fullName>
    </submittedName>
</protein>
<dbReference type="EMBL" id="ML994642">
    <property type="protein sequence ID" value="KAF2183551.1"/>
    <property type="molecule type" value="Genomic_DNA"/>
</dbReference>
<dbReference type="PANTHER" id="PTHR46224">
    <property type="entry name" value="ANKYRIN REPEAT FAMILY PROTEIN"/>
    <property type="match status" value="1"/>
</dbReference>